<feature type="compositionally biased region" description="Polar residues" evidence="10">
    <location>
        <begin position="363"/>
        <end position="372"/>
    </location>
</feature>
<dbReference type="Gene3D" id="3.40.50.150">
    <property type="entry name" value="Vaccinia Virus protein VP39"/>
    <property type="match status" value="2"/>
</dbReference>
<evidence type="ECO:0000313" key="12">
    <source>
        <dbReference type="Ensembl" id="ENSAPEP00000013815.1"/>
    </source>
</evidence>
<evidence type="ECO:0000256" key="7">
    <source>
        <dbReference type="ARBA" id="ARBA00057565"/>
    </source>
</evidence>
<proteinExistence type="inferred from homology"/>
<keyword evidence="3" id="KW-0489">Methyltransferase</keyword>
<reference evidence="12 13" key="1">
    <citation type="submission" date="2018-03" db="EMBL/GenBank/DDBJ databases">
        <title>Finding Nemo's genes: A chromosome-scale reference assembly of the genome of the orange clownfish Amphiprion percula.</title>
        <authorList>
            <person name="Lehmann R."/>
        </authorList>
    </citation>
    <scope>NUCLEOTIDE SEQUENCE</scope>
</reference>
<dbReference type="InterPro" id="IPR051422">
    <property type="entry name" value="AlkB_tRNA_MeTrf/Diox"/>
</dbReference>
<keyword evidence="2" id="KW-0597">Phosphoprotein</keyword>
<evidence type="ECO:0000256" key="5">
    <source>
        <dbReference type="ARBA" id="ARBA00022691"/>
    </source>
</evidence>
<dbReference type="GO" id="GO:0005634">
    <property type="term" value="C:nucleus"/>
    <property type="evidence" value="ECO:0007669"/>
    <property type="project" value="TreeGrafter"/>
</dbReference>
<dbReference type="GO" id="GO:0106335">
    <property type="term" value="F:tRNA (5-carboxymethyluridine(34)-5-O)-methyltransferase activity"/>
    <property type="evidence" value="ECO:0007669"/>
    <property type="project" value="TreeGrafter"/>
</dbReference>
<keyword evidence="13" id="KW-1185">Reference proteome</keyword>
<dbReference type="PANTHER" id="PTHR13069">
    <property type="entry name" value="ALKYLATED DNA REPAIR PROTEIN ALKB HOMOLOG 8"/>
    <property type="match status" value="1"/>
</dbReference>
<dbReference type="STRING" id="161767.ENSAPEP00000013815"/>
<dbReference type="Ensembl" id="ENSAPET00000014178.1">
    <property type="protein sequence ID" value="ENSAPEP00000013815.1"/>
    <property type="gene ID" value="ENSAPEG00000009854.1"/>
</dbReference>
<evidence type="ECO:0000256" key="8">
    <source>
        <dbReference type="ARBA" id="ARBA00071880"/>
    </source>
</evidence>
<dbReference type="CDD" id="cd02440">
    <property type="entry name" value="AdoMet_MTases"/>
    <property type="match status" value="1"/>
</dbReference>
<dbReference type="InterPro" id="IPR013216">
    <property type="entry name" value="Methyltransf_11"/>
</dbReference>
<dbReference type="GO" id="GO:0008757">
    <property type="term" value="F:S-adenosylmethionine-dependent methyltransferase activity"/>
    <property type="evidence" value="ECO:0007669"/>
    <property type="project" value="InterPro"/>
</dbReference>
<evidence type="ECO:0000256" key="3">
    <source>
        <dbReference type="ARBA" id="ARBA00022603"/>
    </source>
</evidence>
<evidence type="ECO:0000313" key="13">
    <source>
        <dbReference type="Proteomes" id="UP000265080"/>
    </source>
</evidence>
<evidence type="ECO:0000256" key="9">
    <source>
        <dbReference type="ARBA" id="ARBA00083167"/>
    </source>
</evidence>
<dbReference type="GO" id="GO:0005737">
    <property type="term" value="C:cytoplasm"/>
    <property type="evidence" value="ECO:0007669"/>
    <property type="project" value="TreeGrafter"/>
</dbReference>
<evidence type="ECO:0000256" key="10">
    <source>
        <dbReference type="SAM" id="MobiDB-lite"/>
    </source>
</evidence>
<comment type="function">
    <text evidence="7">May modify wobble uridines in specific arginine and glutamic acid tRNAs. Acts as a tumor suppressor by promoting the expression of LIN9.</text>
</comment>
<name>A0A3P8SNU6_AMPPE</name>
<dbReference type="Proteomes" id="UP000265080">
    <property type="component" value="Chromosome 9"/>
</dbReference>
<dbReference type="GO" id="GO:0000049">
    <property type="term" value="F:tRNA binding"/>
    <property type="evidence" value="ECO:0007669"/>
    <property type="project" value="TreeGrafter"/>
</dbReference>
<dbReference type="GO" id="GO:0030488">
    <property type="term" value="P:tRNA methylation"/>
    <property type="evidence" value="ECO:0007669"/>
    <property type="project" value="TreeGrafter"/>
</dbReference>
<dbReference type="SUPFAM" id="SSF53335">
    <property type="entry name" value="S-adenosyl-L-methionine-dependent methyltransferases"/>
    <property type="match status" value="1"/>
</dbReference>
<keyword evidence="5" id="KW-0949">S-adenosyl-L-methionine</keyword>
<feature type="domain" description="Methyltransferase type 11" evidence="11">
    <location>
        <begin position="51"/>
        <end position="140"/>
    </location>
</feature>
<feature type="region of interest" description="Disordered" evidence="10">
    <location>
        <begin position="299"/>
        <end position="320"/>
    </location>
</feature>
<feature type="region of interest" description="Disordered" evidence="10">
    <location>
        <begin position="343"/>
        <end position="374"/>
    </location>
</feature>
<reference evidence="12" key="2">
    <citation type="submission" date="2025-08" db="UniProtKB">
        <authorList>
            <consortium name="Ensembl"/>
        </authorList>
    </citation>
    <scope>IDENTIFICATION</scope>
</reference>
<evidence type="ECO:0000256" key="2">
    <source>
        <dbReference type="ARBA" id="ARBA00022553"/>
    </source>
</evidence>
<dbReference type="GO" id="GO:0002098">
    <property type="term" value="P:tRNA wobble uridine modification"/>
    <property type="evidence" value="ECO:0007669"/>
    <property type="project" value="TreeGrafter"/>
</dbReference>
<accession>A0A3P8SNU6</accession>
<feature type="compositionally biased region" description="Polar residues" evidence="10">
    <location>
        <begin position="311"/>
        <end position="320"/>
    </location>
</feature>
<sequence>MMEEAASRLERDHVHSVYDKIAPYFNDSRYKAWPKVRQFLLDLQPGSIVADIGCGNGKYLHINEEVFKLGCDVCRPLVDFAWSQGHEVQMCDGLHLPYRDGCFDAVLSIAVIHHLSTKERRIRAIKEMARTLRVGGRIMIYVWAMEQKRRKFEKQDIFVPWNPNPHVAPGFNGEHVKPRRRATAQSVSEAIDNTEKHRKVRSTSSVADEEDLSRSVPQQRTQRLWFFSRSLDSVFDFGSLAISRSSSRDLSTLSSTSGENEGNKSNQRGRGRGLIKQVSSFFSPPSVIGSEEDVFGSVTDLHKGQNHPGGDNNTGTGNQSVSVSLAKECGSWALPDLVSLQREPLKQSEDESEGGQQGEEQQRPTLSPQGSEGQVEGSCLRYYHVFREGELAELIENHVEELHVKLTYFDHANWCVVAEKVQLWKI</sequence>
<dbReference type="AlphaFoldDB" id="A0A3P8SNU6"/>
<evidence type="ECO:0000256" key="4">
    <source>
        <dbReference type="ARBA" id="ARBA00022679"/>
    </source>
</evidence>
<dbReference type="Pfam" id="PF08241">
    <property type="entry name" value="Methyltransf_11"/>
    <property type="match status" value="1"/>
</dbReference>
<protein>
    <recommendedName>
        <fullName evidence="8">Probable tRNA methyltransferase 9B</fullName>
    </recommendedName>
    <alternativeName>
        <fullName evidence="9">Probable tRNA methyltransferase 9-like protein</fullName>
    </alternativeName>
</protein>
<dbReference type="PANTHER" id="PTHR13069:SF35">
    <property type="entry name" value="TRNA METHYLTRANSFERASE 9-LIKE PROTEIN-RELATED"/>
    <property type="match status" value="1"/>
</dbReference>
<dbReference type="FunFam" id="3.40.50.150:FF:000154">
    <property type="entry name" value="Probable tRNA methyltransferase 9B"/>
    <property type="match status" value="1"/>
</dbReference>
<evidence type="ECO:0000259" key="11">
    <source>
        <dbReference type="Pfam" id="PF08241"/>
    </source>
</evidence>
<feature type="region of interest" description="Disordered" evidence="10">
    <location>
        <begin position="248"/>
        <end position="272"/>
    </location>
</feature>
<dbReference type="InterPro" id="IPR029063">
    <property type="entry name" value="SAM-dependent_MTases_sf"/>
</dbReference>
<organism evidence="12 13">
    <name type="scientific">Amphiprion percula</name>
    <name type="common">Orange clownfish</name>
    <name type="synonym">Lutjanus percula</name>
    <dbReference type="NCBI Taxonomy" id="161767"/>
    <lineage>
        <taxon>Eukaryota</taxon>
        <taxon>Metazoa</taxon>
        <taxon>Chordata</taxon>
        <taxon>Craniata</taxon>
        <taxon>Vertebrata</taxon>
        <taxon>Euteleostomi</taxon>
        <taxon>Actinopterygii</taxon>
        <taxon>Neopterygii</taxon>
        <taxon>Teleostei</taxon>
        <taxon>Neoteleostei</taxon>
        <taxon>Acanthomorphata</taxon>
        <taxon>Ovalentaria</taxon>
        <taxon>Pomacentridae</taxon>
        <taxon>Amphiprion</taxon>
    </lineage>
</organism>
<evidence type="ECO:0000256" key="1">
    <source>
        <dbReference type="ARBA" id="ARBA00008361"/>
    </source>
</evidence>
<keyword evidence="6" id="KW-0819">tRNA processing</keyword>
<evidence type="ECO:0000256" key="6">
    <source>
        <dbReference type="ARBA" id="ARBA00022694"/>
    </source>
</evidence>
<feature type="region of interest" description="Disordered" evidence="10">
    <location>
        <begin position="169"/>
        <end position="215"/>
    </location>
</feature>
<keyword evidence="4" id="KW-0808">Transferase</keyword>
<dbReference type="GeneTree" id="ENSGT00940000165093"/>
<feature type="compositionally biased region" description="Low complexity" evidence="10">
    <location>
        <begin position="248"/>
        <end position="257"/>
    </location>
</feature>
<dbReference type="OMA" id="NHVEELH"/>
<comment type="similarity">
    <text evidence="1">Belongs to the methyltransferase superfamily.</text>
</comment>
<reference evidence="12" key="3">
    <citation type="submission" date="2025-09" db="UniProtKB">
        <authorList>
            <consortium name="Ensembl"/>
        </authorList>
    </citation>
    <scope>IDENTIFICATION</scope>
</reference>